<keyword evidence="2" id="KW-1185">Reference proteome</keyword>
<evidence type="ECO:0000313" key="1">
    <source>
        <dbReference type="EMBL" id="OLF06971.1"/>
    </source>
</evidence>
<dbReference type="Proteomes" id="UP000185696">
    <property type="component" value="Unassembled WGS sequence"/>
</dbReference>
<sequence>MSGPSRIGVGRLGAADPLCLFVPSDAPAFRVEGGVEGGVDGGVDGAAQGVDHVTGAALWALTVLGQGHLGGTLVLLTDTGPPALAECLAAAMAVDDAVAGGHRPGAGPGAGLVEHTLATPHALAALAAAAGVDPAW</sequence>
<proteinExistence type="predicted"/>
<dbReference type="RefSeq" id="WP_154814696.1">
    <property type="nucleotide sequence ID" value="NZ_MSIF01000018.1"/>
</dbReference>
<organism evidence="1 2">
    <name type="scientific">Actinophytocola xinjiangensis</name>
    <dbReference type="NCBI Taxonomy" id="485602"/>
    <lineage>
        <taxon>Bacteria</taxon>
        <taxon>Bacillati</taxon>
        <taxon>Actinomycetota</taxon>
        <taxon>Actinomycetes</taxon>
        <taxon>Pseudonocardiales</taxon>
        <taxon>Pseudonocardiaceae</taxon>
    </lineage>
</organism>
<evidence type="ECO:0000313" key="2">
    <source>
        <dbReference type="Proteomes" id="UP000185696"/>
    </source>
</evidence>
<dbReference type="AlphaFoldDB" id="A0A7Z0WK95"/>
<protein>
    <submittedName>
        <fullName evidence="1">Uncharacterized protein</fullName>
    </submittedName>
</protein>
<dbReference type="EMBL" id="MSIF01000018">
    <property type="protein sequence ID" value="OLF06971.1"/>
    <property type="molecule type" value="Genomic_DNA"/>
</dbReference>
<accession>A0A7Z0WK95</accession>
<gene>
    <name evidence="1" type="ORF">BLA60_29365</name>
</gene>
<reference evidence="1 2" key="1">
    <citation type="submission" date="2016-12" db="EMBL/GenBank/DDBJ databases">
        <title>The draft genome sequence of Actinophytocola xinjiangensis.</title>
        <authorList>
            <person name="Wang W."/>
            <person name="Yuan L."/>
        </authorList>
    </citation>
    <scope>NUCLEOTIDE SEQUENCE [LARGE SCALE GENOMIC DNA]</scope>
    <source>
        <strain evidence="1 2">CGMCC 4.4663</strain>
    </source>
</reference>
<name>A0A7Z0WK95_9PSEU</name>
<comment type="caution">
    <text evidence="1">The sequence shown here is derived from an EMBL/GenBank/DDBJ whole genome shotgun (WGS) entry which is preliminary data.</text>
</comment>